<reference evidence="1 2" key="1">
    <citation type="submission" date="2024-02" db="EMBL/GenBank/DDBJ databases">
        <title>Chromosome-level genome assembly of the Eurasian Minnow (Phoxinus phoxinus).</title>
        <authorList>
            <person name="Oriowo T.O."/>
            <person name="Martin S."/>
            <person name="Stange M."/>
            <person name="Chrysostomakis Y."/>
            <person name="Brown T."/>
            <person name="Winkler S."/>
            <person name="Kukowka S."/>
            <person name="Myers E.W."/>
            <person name="Bohne A."/>
        </authorList>
    </citation>
    <scope>NUCLEOTIDE SEQUENCE [LARGE SCALE GENOMIC DNA]</scope>
    <source>
        <strain evidence="1">ZFMK-TIS-60720</strain>
        <tissue evidence="1">Whole Organism</tissue>
    </source>
</reference>
<dbReference type="Proteomes" id="UP001364617">
    <property type="component" value="Unassembled WGS sequence"/>
</dbReference>
<name>A0AAN9CV14_9TELE</name>
<evidence type="ECO:0000313" key="2">
    <source>
        <dbReference type="Proteomes" id="UP001364617"/>
    </source>
</evidence>
<evidence type="ECO:0000313" key="1">
    <source>
        <dbReference type="EMBL" id="KAK7150920.1"/>
    </source>
</evidence>
<comment type="caution">
    <text evidence="1">The sequence shown here is derived from an EMBL/GenBank/DDBJ whole genome shotgun (WGS) entry which is preliminary data.</text>
</comment>
<dbReference type="AlphaFoldDB" id="A0AAN9CV14"/>
<dbReference type="EMBL" id="JAYKXH010000012">
    <property type="protein sequence ID" value="KAK7150920.1"/>
    <property type="molecule type" value="Genomic_DNA"/>
</dbReference>
<sequence>METRRSEGSRCGAEGVRCLYVICSGGCAYTHPRGMLSALMEGAWAPGLRWWGERVTAYTHLEALQVSRAWLPER</sequence>
<keyword evidence="2" id="KW-1185">Reference proteome</keyword>
<gene>
    <name evidence="1" type="ORF">R3I93_011997</name>
</gene>
<proteinExistence type="predicted"/>
<organism evidence="1 2">
    <name type="scientific">Phoxinus phoxinus</name>
    <name type="common">Eurasian minnow</name>
    <dbReference type="NCBI Taxonomy" id="58324"/>
    <lineage>
        <taxon>Eukaryota</taxon>
        <taxon>Metazoa</taxon>
        <taxon>Chordata</taxon>
        <taxon>Craniata</taxon>
        <taxon>Vertebrata</taxon>
        <taxon>Euteleostomi</taxon>
        <taxon>Actinopterygii</taxon>
        <taxon>Neopterygii</taxon>
        <taxon>Teleostei</taxon>
        <taxon>Ostariophysi</taxon>
        <taxon>Cypriniformes</taxon>
        <taxon>Leuciscidae</taxon>
        <taxon>Phoxininae</taxon>
        <taxon>Phoxinus</taxon>
    </lineage>
</organism>
<protein>
    <submittedName>
        <fullName evidence="1">Uncharacterized protein</fullName>
    </submittedName>
</protein>
<accession>A0AAN9CV14</accession>